<dbReference type="PANTHER" id="PTHR42794">
    <property type="entry name" value="HEMIN IMPORT ATP-BINDING PROTEIN HMUV"/>
    <property type="match status" value="1"/>
</dbReference>
<reference evidence="7 8" key="1">
    <citation type="submission" date="2021-02" db="EMBL/GenBank/DDBJ databases">
        <title>De Novo genome assembly of isolated myxobacteria.</title>
        <authorList>
            <person name="Stevens D.C."/>
        </authorList>
    </citation>
    <scope>NUCLEOTIDE SEQUENCE [LARGE SCALE GENOMIC DNA]</scope>
    <source>
        <strain evidence="8">SCPEA02</strain>
    </source>
</reference>
<evidence type="ECO:0000256" key="1">
    <source>
        <dbReference type="ARBA" id="ARBA00022448"/>
    </source>
</evidence>
<dbReference type="GO" id="GO:0005524">
    <property type="term" value="F:ATP binding"/>
    <property type="evidence" value="ECO:0007669"/>
    <property type="project" value="UniProtKB-KW"/>
</dbReference>
<gene>
    <name evidence="7" type="ORF">JY651_18065</name>
</gene>
<dbReference type="PROSITE" id="PS50893">
    <property type="entry name" value="ABC_TRANSPORTER_2"/>
    <property type="match status" value="1"/>
</dbReference>
<evidence type="ECO:0000313" key="8">
    <source>
        <dbReference type="Proteomes" id="UP000662747"/>
    </source>
</evidence>
<evidence type="ECO:0000256" key="3">
    <source>
        <dbReference type="ARBA" id="ARBA00022840"/>
    </source>
</evidence>
<keyword evidence="1" id="KW-0813">Transport</keyword>
<dbReference type="Pfam" id="PF00005">
    <property type="entry name" value="ABC_tran"/>
    <property type="match status" value="1"/>
</dbReference>
<name>A0ABX7P8E5_9BACT</name>
<evidence type="ECO:0000256" key="4">
    <source>
        <dbReference type="ARBA" id="ARBA00022967"/>
    </source>
</evidence>
<dbReference type="RefSeq" id="WP_206728257.1">
    <property type="nucleotide sequence ID" value="NZ_CP071090.1"/>
</dbReference>
<accession>A0ABX7P8E5</accession>
<dbReference type="SUPFAM" id="SSF52540">
    <property type="entry name" value="P-loop containing nucleoside triphosphate hydrolases"/>
    <property type="match status" value="1"/>
</dbReference>
<dbReference type="Proteomes" id="UP000662747">
    <property type="component" value="Chromosome"/>
</dbReference>
<dbReference type="SMART" id="SM00382">
    <property type="entry name" value="AAA"/>
    <property type="match status" value="1"/>
</dbReference>
<evidence type="ECO:0000256" key="5">
    <source>
        <dbReference type="ARBA" id="ARBA00037066"/>
    </source>
</evidence>
<dbReference type="InterPro" id="IPR027417">
    <property type="entry name" value="P-loop_NTPase"/>
</dbReference>
<dbReference type="Gene3D" id="3.40.50.300">
    <property type="entry name" value="P-loop containing nucleotide triphosphate hydrolases"/>
    <property type="match status" value="1"/>
</dbReference>
<keyword evidence="2" id="KW-0547">Nucleotide-binding</keyword>
<evidence type="ECO:0000313" key="7">
    <source>
        <dbReference type="EMBL" id="QSQ26714.1"/>
    </source>
</evidence>
<feature type="domain" description="ABC transporter" evidence="6">
    <location>
        <begin position="2"/>
        <end position="243"/>
    </location>
</feature>
<keyword evidence="3 7" id="KW-0067">ATP-binding</keyword>
<sequence>MLTASNLTRIAGGRRLVDDVSARFEPGVLTLIIGPNGAGKSTLLKMLSGQLRPDAGTVSYDGEDIRGRSAASLARTRAVLSQNVSIAFPLRVWEVVMMGRYPHFVGRPTALDERICDEVMELFHVTAFRERDYLTLSGGERQRVHFARVLAQLWRPVPGHTRLLFLDEPLASLDIQHQFEFMRQIQTLSRAKDLVTVGVVHDLNLAAKFADALLLLCNGKVFASGSKDVVLTPAHIKETFGIEPRVLRLDDASTWLVFP</sequence>
<organism evidence="7 8">
    <name type="scientific">Pyxidicoccus parkwayensis</name>
    <dbReference type="NCBI Taxonomy" id="2813578"/>
    <lineage>
        <taxon>Bacteria</taxon>
        <taxon>Pseudomonadati</taxon>
        <taxon>Myxococcota</taxon>
        <taxon>Myxococcia</taxon>
        <taxon>Myxococcales</taxon>
        <taxon>Cystobacterineae</taxon>
        <taxon>Myxococcaceae</taxon>
        <taxon>Pyxidicoccus</taxon>
    </lineage>
</organism>
<evidence type="ECO:0000256" key="2">
    <source>
        <dbReference type="ARBA" id="ARBA00022741"/>
    </source>
</evidence>
<keyword evidence="4" id="KW-1278">Translocase</keyword>
<dbReference type="CDD" id="cd03214">
    <property type="entry name" value="ABC_Iron-Siderophores_B12_Hemin"/>
    <property type="match status" value="1"/>
</dbReference>
<protein>
    <submittedName>
        <fullName evidence="7">Heme ABC transporter ATP-binding protein</fullName>
    </submittedName>
</protein>
<dbReference type="InterPro" id="IPR003593">
    <property type="entry name" value="AAA+_ATPase"/>
</dbReference>
<dbReference type="NCBIfam" id="NF010068">
    <property type="entry name" value="PRK13548.1"/>
    <property type="match status" value="1"/>
</dbReference>
<evidence type="ECO:0000259" key="6">
    <source>
        <dbReference type="PROSITE" id="PS50893"/>
    </source>
</evidence>
<keyword evidence="8" id="KW-1185">Reference proteome</keyword>
<dbReference type="PANTHER" id="PTHR42794:SF1">
    <property type="entry name" value="HEMIN IMPORT ATP-BINDING PROTEIN HMUV"/>
    <property type="match status" value="1"/>
</dbReference>
<dbReference type="EMBL" id="CP071090">
    <property type="protein sequence ID" value="QSQ26714.1"/>
    <property type="molecule type" value="Genomic_DNA"/>
</dbReference>
<proteinExistence type="predicted"/>
<dbReference type="InterPro" id="IPR003439">
    <property type="entry name" value="ABC_transporter-like_ATP-bd"/>
</dbReference>
<comment type="function">
    <text evidence="5">Part of the ABC transporter complex HmuTUV involved in hemin import. Responsible for energy coupling to the transport system.</text>
</comment>